<protein>
    <submittedName>
        <fullName evidence="1">Uncharacterized protein</fullName>
    </submittedName>
</protein>
<organism evidence="1 2">
    <name type="scientific">Crenobacter intestini</name>
    <dbReference type="NCBI Taxonomy" id="2563443"/>
    <lineage>
        <taxon>Bacteria</taxon>
        <taxon>Pseudomonadati</taxon>
        <taxon>Pseudomonadota</taxon>
        <taxon>Betaproteobacteria</taxon>
        <taxon>Neisseriales</taxon>
        <taxon>Neisseriaceae</taxon>
        <taxon>Crenobacter</taxon>
    </lineage>
</organism>
<reference evidence="1 2" key="1">
    <citation type="submission" date="2019-04" db="EMBL/GenBank/DDBJ databases">
        <title>Crenobacter sp. nov.</title>
        <authorList>
            <person name="Shi S."/>
        </authorList>
    </citation>
    <scope>NUCLEOTIDE SEQUENCE [LARGE SCALE GENOMIC DNA]</scope>
    <source>
        <strain evidence="1 2">GY 70310</strain>
    </source>
</reference>
<dbReference type="Proteomes" id="UP000308891">
    <property type="component" value="Unassembled WGS sequence"/>
</dbReference>
<name>A0A4T0UJW1_9NEIS</name>
<dbReference type="OrthoDB" id="6008408at2"/>
<proteinExistence type="predicted"/>
<keyword evidence="2" id="KW-1185">Reference proteome</keyword>
<sequence>MYTGRGIHVYWLIEPLPAKALPRWQACQRQLCAILGGDRQAVDCTRVLRVVGTVNSKTGRTVTAEAIHGERYDFDFLFDQIMPATRAEVRQRAQVRDIRAAQGKAGTKRRTATGSIYERWYLVYRDLWRIVDANEWRSSGVPKGQRDRLLFHMANALSWFTVSDSLEAEIIDVARKLMPTLTEAEALSYTSSVVARARADAKKDDGRRYKYKRVTLWNALSDLIEPHPELVHELRAIIPDDLHEQRERERLQAHNARRRTVDRATYLATAEGRREEARRLRAQGMTIQKIATELGVALRTAKGYLAG</sequence>
<dbReference type="EMBL" id="STGJ01000033">
    <property type="protein sequence ID" value="TIC78425.1"/>
    <property type="molecule type" value="Genomic_DNA"/>
</dbReference>
<evidence type="ECO:0000313" key="2">
    <source>
        <dbReference type="Proteomes" id="UP000308891"/>
    </source>
</evidence>
<gene>
    <name evidence="1" type="ORF">E5K04_16410</name>
</gene>
<comment type="caution">
    <text evidence="1">The sequence shown here is derived from an EMBL/GenBank/DDBJ whole genome shotgun (WGS) entry which is preliminary data.</text>
</comment>
<accession>A0A4T0UJW1</accession>
<evidence type="ECO:0000313" key="1">
    <source>
        <dbReference type="EMBL" id="TIC78425.1"/>
    </source>
</evidence>
<dbReference type="AlphaFoldDB" id="A0A4T0UJW1"/>